<dbReference type="InterPro" id="IPR013083">
    <property type="entry name" value="Znf_RING/FYVE/PHD"/>
</dbReference>
<dbReference type="InterPro" id="IPR036431">
    <property type="entry name" value="ARID_dom_sf"/>
</dbReference>
<dbReference type="CDD" id="cd16100">
    <property type="entry name" value="ARID"/>
    <property type="match status" value="1"/>
</dbReference>
<feature type="region of interest" description="Disordered" evidence="3">
    <location>
        <begin position="564"/>
        <end position="613"/>
    </location>
</feature>
<dbReference type="PANTHER" id="PTHR46694:SF1">
    <property type="entry name" value="AT-RICH INTERACTIVE DOMAIN-CONTAINING PROTEIN 4"/>
    <property type="match status" value="1"/>
</dbReference>
<dbReference type="PANTHER" id="PTHR46694">
    <property type="entry name" value="AT-RICH INTERACTIVE DOMAIN-CONTAINING PROTEIN 4"/>
    <property type="match status" value="1"/>
</dbReference>
<feature type="region of interest" description="Disordered" evidence="3">
    <location>
        <begin position="782"/>
        <end position="816"/>
    </location>
</feature>
<name>A0A8T0GJX9_CERPU</name>
<feature type="region of interest" description="Disordered" evidence="3">
    <location>
        <begin position="232"/>
        <end position="261"/>
    </location>
</feature>
<dbReference type="Gene3D" id="1.10.150.60">
    <property type="entry name" value="ARID DNA-binding domain"/>
    <property type="match status" value="1"/>
</dbReference>
<dbReference type="OrthoDB" id="10044343at2759"/>
<comment type="caution">
    <text evidence="5">The sequence shown here is derived from an EMBL/GenBank/DDBJ whole genome shotgun (WGS) entry which is preliminary data.</text>
</comment>
<dbReference type="GO" id="GO:0003677">
    <property type="term" value="F:DNA binding"/>
    <property type="evidence" value="ECO:0007669"/>
    <property type="project" value="InterPro"/>
</dbReference>
<dbReference type="SUPFAM" id="SSF46774">
    <property type="entry name" value="ARID-like"/>
    <property type="match status" value="1"/>
</dbReference>
<accession>A0A8T0GJX9</accession>
<reference evidence="5" key="1">
    <citation type="submission" date="2020-06" db="EMBL/GenBank/DDBJ databases">
        <title>WGS assembly of Ceratodon purpureus strain R40.</title>
        <authorList>
            <person name="Carey S.B."/>
            <person name="Jenkins J."/>
            <person name="Shu S."/>
            <person name="Lovell J.T."/>
            <person name="Sreedasyam A."/>
            <person name="Maumus F."/>
            <person name="Tiley G.P."/>
            <person name="Fernandez-Pozo N."/>
            <person name="Barry K."/>
            <person name="Chen C."/>
            <person name="Wang M."/>
            <person name="Lipzen A."/>
            <person name="Daum C."/>
            <person name="Saski C.A."/>
            <person name="Payton A.C."/>
            <person name="Mcbreen J.C."/>
            <person name="Conrad R.E."/>
            <person name="Kollar L.M."/>
            <person name="Olsson S."/>
            <person name="Huttunen S."/>
            <person name="Landis J.B."/>
            <person name="Wickett N.J."/>
            <person name="Johnson M.G."/>
            <person name="Rensing S.A."/>
            <person name="Grimwood J."/>
            <person name="Schmutz J."/>
            <person name="Mcdaniel S.F."/>
        </authorList>
    </citation>
    <scope>NUCLEOTIDE SEQUENCE</scope>
    <source>
        <strain evidence="5">R40</strain>
    </source>
</reference>
<dbReference type="InterPro" id="IPR042293">
    <property type="entry name" value="ARID4"/>
</dbReference>
<proteinExistence type="predicted"/>
<sequence>MSRATTAGLSRSAKVYTVRTLLAVICGRKASKNHYAEHGLENDRKSERHVNGRSLSESRGNSGQFQHEFGDLETSGYLEVHVLDDPTKEELGRKLEKLHPDFLLLHGECLSGKDEIGGLVIRDGKPLSADTLATLYGAKVPNLIYLETSGAKLGEALRSQGVPHVIYWKGAPTSSLATHFRQALLAALRSSATEAKDAFQIANASFQIHCGQTKTASVNGHEKASNVVPVLLAPPESGSSDRGSSDSEGEEDGKEAAPSDAAPVQIYDDDINIRLLVCSEASRPTSAWFGALEAGLSALLTIEAKGVRLLHRVSAPPPPMAASSLLRGVVTMRCDICTTTFARIALLVSGAAQTCFDDQLLENSVRKELLERCEKIRLVEDNDNQKGRLNCDLRRSVSIASGSSVVELKIKAPTWVGQVLRQLAAEPSYRSLVALGIAGVEGAPVNAFLKEDSAHLASLKRSRGSPSKREISSDSFVPSWLVPPCASRKRMRLFPSNSTENLTEQPRKATRTNGHAAASSSKQGNITLLAAMKPVPHTNRRRFMPFANAVMAAQHAGWTMKLDQTTRVERRRARRPNDGRPKTSTTTPGRDAAGANPFLSITPANVKPHGCNRQPMEECTEDEFLQDLVSFLEARGHSRLVPPTGLDAFPEVVLNGKRLDLYNLYKEVVSRGGFHVGNGINWKGQVFAKMHNHTSVNKMTGVGNTLKKHYETYLLEYELAHDDVDGECCILCHSGSEGDWVNCGICGEWAHFGCDTRLGLGAFKDYAKTDGLEYICPRCSEGKTNSRRSKKCLEVKSSQEIPSPPSDHPPTKQRRS</sequence>
<evidence type="ECO:0000256" key="1">
    <source>
        <dbReference type="ARBA" id="ARBA00022771"/>
    </source>
</evidence>
<dbReference type="PROSITE" id="PS51011">
    <property type="entry name" value="ARID"/>
    <property type="match status" value="1"/>
</dbReference>
<feature type="compositionally biased region" description="Polar residues" evidence="3">
    <location>
        <begin position="495"/>
        <end position="504"/>
    </location>
</feature>
<keyword evidence="2" id="KW-0862">Zinc</keyword>
<protein>
    <recommendedName>
        <fullName evidence="4">ARID domain-containing protein</fullName>
    </recommendedName>
</protein>
<dbReference type="SMART" id="SM01014">
    <property type="entry name" value="ARID"/>
    <property type="match status" value="1"/>
</dbReference>
<feature type="compositionally biased region" description="Basic and acidic residues" evidence="3">
    <location>
        <begin position="36"/>
        <end position="50"/>
    </location>
</feature>
<evidence type="ECO:0000256" key="3">
    <source>
        <dbReference type="SAM" id="MobiDB-lite"/>
    </source>
</evidence>
<dbReference type="Gene3D" id="3.30.40.10">
    <property type="entry name" value="Zinc/RING finger domain, C3HC4 (zinc finger)"/>
    <property type="match status" value="1"/>
</dbReference>
<keyword evidence="6" id="KW-1185">Reference proteome</keyword>
<evidence type="ECO:0000313" key="6">
    <source>
        <dbReference type="Proteomes" id="UP000822688"/>
    </source>
</evidence>
<evidence type="ECO:0000259" key="4">
    <source>
        <dbReference type="PROSITE" id="PS51011"/>
    </source>
</evidence>
<feature type="region of interest" description="Disordered" evidence="3">
    <location>
        <begin position="491"/>
        <end position="525"/>
    </location>
</feature>
<keyword evidence="1" id="KW-0479">Metal-binding</keyword>
<dbReference type="SUPFAM" id="SSF57903">
    <property type="entry name" value="FYVE/PHD zinc finger"/>
    <property type="match status" value="1"/>
</dbReference>
<feature type="region of interest" description="Disordered" evidence="3">
    <location>
        <begin position="36"/>
        <end position="66"/>
    </location>
</feature>
<dbReference type="SMART" id="SM00501">
    <property type="entry name" value="BRIGHT"/>
    <property type="match status" value="1"/>
</dbReference>
<dbReference type="Pfam" id="PF01388">
    <property type="entry name" value="ARID"/>
    <property type="match status" value="1"/>
</dbReference>
<dbReference type="GO" id="GO:0008270">
    <property type="term" value="F:zinc ion binding"/>
    <property type="evidence" value="ECO:0007669"/>
    <property type="project" value="UniProtKB-KW"/>
</dbReference>
<feature type="domain" description="ARID" evidence="4">
    <location>
        <begin position="618"/>
        <end position="722"/>
    </location>
</feature>
<dbReference type="InterPro" id="IPR001606">
    <property type="entry name" value="ARID_dom"/>
</dbReference>
<dbReference type="Proteomes" id="UP000822688">
    <property type="component" value="Chromosome 10"/>
</dbReference>
<feature type="compositionally biased region" description="Polar residues" evidence="3">
    <location>
        <begin position="53"/>
        <end position="65"/>
    </location>
</feature>
<evidence type="ECO:0000256" key="2">
    <source>
        <dbReference type="ARBA" id="ARBA00022833"/>
    </source>
</evidence>
<dbReference type="CDD" id="cd15615">
    <property type="entry name" value="PHD_ARID4_like"/>
    <property type="match status" value="1"/>
</dbReference>
<evidence type="ECO:0000313" key="5">
    <source>
        <dbReference type="EMBL" id="KAG0558489.1"/>
    </source>
</evidence>
<organism evidence="5 6">
    <name type="scientific">Ceratodon purpureus</name>
    <name type="common">Fire moss</name>
    <name type="synonym">Dicranum purpureum</name>
    <dbReference type="NCBI Taxonomy" id="3225"/>
    <lineage>
        <taxon>Eukaryota</taxon>
        <taxon>Viridiplantae</taxon>
        <taxon>Streptophyta</taxon>
        <taxon>Embryophyta</taxon>
        <taxon>Bryophyta</taxon>
        <taxon>Bryophytina</taxon>
        <taxon>Bryopsida</taxon>
        <taxon>Dicranidae</taxon>
        <taxon>Pseudoditrichales</taxon>
        <taxon>Ditrichaceae</taxon>
        <taxon>Ceratodon</taxon>
    </lineage>
</organism>
<dbReference type="EMBL" id="CM026431">
    <property type="protein sequence ID" value="KAG0558489.1"/>
    <property type="molecule type" value="Genomic_DNA"/>
</dbReference>
<dbReference type="InterPro" id="IPR011011">
    <property type="entry name" value="Znf_FYVE_PHD"/>
</dbReference>
<keyword evidence="1" id="KW-0863">Zinc-finger</keyword>
<gene>
    <name evidence="5" type="ORF">KC19_10G032300</name>
</gene>
<dbReference type="AlphaFoldDB" id="A0A8T0GJX9"/>